<sequence length="159" mass="17287">MSLTPVPFQTQSSPCYGIPILDVVGVVVVSARSCSRDDNPNIPARIGDEMRIGCFFFFFFLYLLCLFVISRHGTNVAITTFAESSLKAADYKRILPCFLSRPGLPSTSAEGSPLRTRTIDKPVDQTPSRVVDDLSMRSGTVRNVIVPGSLKNAGLSSIL</sequence>
<proteinExistence type="predicted"/>
<reference evidence="2" key="2">
    <citation type="submission" date="2021-08" db="EMBL/GenBank/DDBJ databases">
        <authorList>
            <person name="Gostincar C."/>
            <person name="Sun X."/>
            <person name="Song Z."/>
            <person name="Gunde-Cimerman N."/>
        </authorList>
    </citation>
    <scope>NUCLEOTIDE SEQUENCE</scope>
    <source>
        <strain evidence="2">EXF-8016</strain>
    </source>
</reference>
<dbReference type="AlphaFoldDB" id="A0A9P8GRB7"/>
<keyword evidence="1" id="KW-0472">Membrane</keyword>
<protein>
    <submittedName>
        <fullName evidence="2">Uncharacterized protein</fullName>
    </submittedName>
</protein>
<keyword evidence="1" id="KW-0812">Transmembrane</keyword>
<feature type="non-terminal residue" evidence="2">
    <location>
        <position position="159"/>
    </location>
</feature>
<gene>
    <name evidence="2" type="ORF">KCV03_g158</name>
</gene>
<reference evidence="2" key="1">
    <citation type="journal article" date="2021" name="J Fungi (Basel)">
        <title>Virulence traits and population genomics of the black yeast Aureobasidium melanogenum.</title>
        <authorList>
            <person name="Cernosa A."/>
            <person name="Sun X."/>
            <person name="Gostincar C."/>
            <person name="Fang C."/>
            <person name="Gunde-Cimerman N."/>
            <person name="Song Z."/>
        </authorList>
    </citation>
    <scope>NUCLEOTIDE SEQUENCE</scope>
    <source>
        <strain evidence="2">EXF-8016</strain>
    </source>
</reference>
<organism evidence="2 3">
    <name type="scientific">Aureobasidium melanogenum</name>
    <name type="common">Aureobasidium pullulans var. melanogenum</name>
    <dbReference type="NCBI Taxonomy" id="46634"/>
    <lineage>
        <taxon>Eukaryota</taxon>
        <taxon>Fungi</taxon>
        <taxon>Dikarya</taxon>
        <taxon>Ascomycota</taxon>
        <taxon>Pezizomycotina</taxon>
        <taxon>Dothideomycetes</taxon>
        <taxon>Dothideomycetidae</taxon>
        <taxon>Dothideales</taxon>
        <taxon>Saccotheciaceae</taxon>
        <taxon>Aureobasidium</taxon>
    </lineage>
</organism>
<feature type="transmembrane region" description="Helical" evidence="1">
    <location>
        <begin position="50"/>
        <end position="69"/>
    </location>
</feature>
<comment type="caution">
    <text evidence="2">The sequence shown here is derived from an EMBL/GenBank/DDBJ whole genome shotgun (WGS) entry which is preliminary data.</text>
</comment>
<keyword evidence="1" id="KW-1133">Transmembrane helix</keyword>
<evidence type="ECO:0000256" key="1">
    <source>
        <dbReference type="SAM" id="Phobius"/>
    </source>
</evidence>
<evidence type="ECO:0000313" key="2">
    <source>
        <dbReference type="EMBL" id="KAH0238076.1"/>
    </source>
</evidence>
<name>A0A9P8GRB7_AURME</name>
<dbReference type="Proteomes" id="UP000767238">
    <property type="component" value="Unassembled WGS sequence"/>
</dbReference>
<accession>A0A9P8GRB7</accession>
<dbReference type="EMBL" id="JAHFYH010000001">
    <property type="protein sequence ID" value="KAH0238076.1"/>
    <property type="molecule type" value="Genomic_DNA"/>
</dbReference>
<evidence type="ECO:0000313" key="3">
    <source>
        <dbReference type="Proteomes" id="UP000767238"/>
    </source>
</evidence>